<sequence length="100" mass="11728">MKNQIGIGSFESIRGYYESRRLASDKTCRKCLESFSRSDKRIMCINETCPKIYHLKCAYEISKECPQNETHLMIPMYLQCLECGNLNNWNHSIILSNRID</sequence>
<reference evidence="2 3" key="1">
    <citation type="journal article" date="2014" name="Genome Biol. Evol.">
        <title>The genome of the myxosporean Thelohanellus kitauei shows adaptations to nutrient acquisition within its fish host.</title>
        <authorList>
            <person name="Yang Y."/>
            <person name="Xiong J."/>
            <person name="Zhou Z."/>
            <person name="Huo F."/>
            <person name="Miao W."/>
            <person name="Ran C."/>
            <person name="Liu Y."/>
            <person name="Zhang J."/>
            <person name="Feng J."/>
            <person name="Wang M."/>
            <person name="Wang M."/>
            <person name="Wang L."/>
            <person name="Yao B."/>
        </authorList>
    </citation>
    <scope>NUCLEOTIDE SEQUENCE [LARGE SCALE GENOMIC DNA]</scope>
    <source>
        <strain evidence="2">Wuqing</strain>
    </source>
</reference>
<evidence type="ECO:0000313" key="3">
    <source>
        <dbReference type="Proteomes" id="UP000031668"/>
    </source>
</evidence>
<dbReference type="InterPro" id="IPR048749">
    <property type="entry name" value="SLX1_C"/>
</dbReference>
<dbReference type="Proteomes" id="UP000031668">
    <property type="component" value="Unassembled WGS sequence"/>
</dbReference>
<dbReference type="Pfam" id="PF21202">
    <property type="entry name" value="SLX1_C"/>
    <property type="match status" value="1"/>
</dbReference>
<proteinExistence type="predicted"/>
<evidence type="ECO:0000313" key="2">
    <source>
        <dbReference type="EMBL" id="KII67168.1"/>
    </source>
</evidence>
<gene>
    <name evidence="2" type="ORF">RF11_11223</name>
</gene>
<protein>
    <recommendedName>
        <fullName evidence="1">Structure-specific endonuclease subunit SLX1 C-terminal domain-containing protein</fullName>
    </recommendedName>
</protein>
<accession>A0A0C2JDF1</accession>
<name>A0A0C2JDF1_THEKT</name>
<dbReference type="Gene3D" id="3.30.40.10">
    <property type="entry name" value="Zinc/RING finger domain, C3HC4 (zinc finger)"/>
    <property type="match status" value="1"/>
</dbReference>
<evidence type="ECO:0000259" key="1">
    <source>
        <dbReference type="Pfam" id="PF21202"/>
    </source>
</evidence>
<feature type="domain" description="Structure-specific endonuclease subunit SLX1 C-terminal" evidence="1">
    <location>
        <begin position="27"/>
        <end position="91"/>
    </location>
</feature>
<keyword evidence="3" id="KW-1185">Reference proteome</keyword>
<dbReference type="AlphaFoldDB" id="A0A0C2JDF1"/>
<dbReference type="InterPro" id="IPR013083">
    <property type="entry name" value="Znf_RING/FYVE/PHD"/>
</dbReference>
<organism evidence="2 3">
    <name type="scientific">Thelohanellus kitauei</name>
    <name type="common">Myxosporean</name>
    <dbReference type="NCBI Taxonomy" id="669202"/>
    <lineage>
        <taxon>Eukaryota</taxon>
        <taxon>Metazoa</taxon>
        <taxon>Cnidaria</taxon>
        <taxon>Myxozoa</taxon>
        <taxon>Myxosporea</taxon>
        <taxon>Bivalvulida</taxon>
        <taxon>Platysporina</taxon>
        <taxon>Myxobolidae</taxon>
        <taxon>Thelohanellus</taxon>
    </lineage>
</organism>
<comment type="caution">
    <text evidence="2">The sequence shown here is derived from an EMBL/GenBank/DDBJ whole genome shotgun (WGS) entry which is preliminary data.</text>
</comment>
<dbReference type="EMBL" id="JWZT01003288">
    <property type="protein sequence ID" value="KII67168.1"/>
    <property type="molecule type" value="Genomic_DNA"/>
</dbReference>